<reference evidence="2 3" key="1">
    <citation type="submission" date="2019-02" db="EMBL/GenBank/DDBJ databases">
        <title>Genome sequencing of the rare red list fungi Bondarzewia mesenterica.</title>
        <authorList>
            <person name="Buettner E."/>
            <person name="Kellner H."/>
        </authorList>
    </citation>
    <scope>NUCLEOTIDE SEQUENCE [LARGE SCALE GENOMIC DNA]</scope>
    <source>
        <strain evidence="2 3">DSM 108281</strain>
    </source>
</reference>
<comment type="caution">
    <text evidence="2">The sequence shown here is derived from an EMBL/GenBank/DDBJ whole genome shotgun (WGS) entry which is preliminary data.</text>
</comment>
<protein>
    <submittedName>
        <fullName evidence="2">Uncharacterized protein</fullName>
    </submittedName>
</protein>
<dbReference type="Proteomes" id="UP000310158">
    <property type="component" value="Unassembled WGS sequence"/>
</dbReference>
<feature type="compositionally biased region" description="Low complexity" evidence="1">
    <location>
        <begin position="1"/>
        <end position="10"/>
    </location>
</feature>
<accession>A0A4S4LUM7</accession>
<evidence type="ECO:0000256" key="1">
    <source>
        <dbReference type="SAM" id="MobiDB-lite"/>
    </source>
</evidence>
<evidence type="ECO:0000313" key="3">
    <source>
        <dbReference type="Proteomes" id="UP000310158"/>
    </source>
</evidence>
<organism evidence="2 3">
    <name type="scientific">Bondarzewia mesenterica</name>
    <dbReference type="NCBI Taxonomy" id="1095465"/>
    <lineage>
        <taxon>Eukaryota</taxon>
        <taxon>Fungi</taxon>
        <taxon>Dikarya</taxon>
        <taxon>Basidiomycota</taxon>
        <taxon>Agaricomycotina</taxon>
        <taxon>Agaricomycetes</taxon>
        <taxon>Russulales</taxon>
        <taxon>Bondarzewiaceae</taxon>
        <taxon>Bondarzewia</taxon>
    </lineage>
</organism>
<dbReference type="AlphaFoldDB" id="A0A4S4LUM7"/>
<sequence>MKHSNSTESSGEGGSSDPTTKDSVEGSANAEKQSHITPHREIPLPNIVRCLLTRKLATEAPVEPYHLLSEYHWRKDILLQRLEWSWGMKYDSLDLGDESNKIYLCKDWLETFESGRWLLLPTFEILEKLWKRCTKHAREKLSLKTETLAQSSVDEVYDGAETFEYRLIPLDTDLPTLLRVAHPDGTAKSTSDNSGSPNISSKPIRHSHPFDTLPVLISHVKPHFVICDGGPKLFNKRSWPLAPLVSSICGVPFKEAVCTLEFTKYLYGVWANEEPSPEFAAPPRTVRPMPPLPSRSTLSRKRRRSSRECSGPCFYSKFDWAPTGCTHCRPPSHHPESSASKSEESGSDRSDEVSISCDSNDSDGGFLPKAYRENLCKYVGNWISYCVKQVRSQGGWTSQVGNDDQVGGYSKEPARKVRRISGDTSVRNAIVSLRRGNRHSTFVSID</sequence>
<dbReference type="OrthoDB" id="3133596at2759"/>
<keyword evidence="3" id="KW-1185">Reference proteome</keyword>
<feature type="region of interest" description="Disordered" evidence="1">
    <location>
        <begin position="1"/>
        <end position="36"/>
    </location>
</feature>
<feature type="region of interest" description="Disordered" evidence="1">
    <location>
        <begin position="277"/>
        <end position="309"/>
    </location>
</feature>
<gene>
    <name evidence="2" type="ORF">EW146_g4399</name>
</gene>
<feature type="region of interest" description="Disordered" evidence="1">
    <location>
        <begin position="184"/>
        <end position="206"/>
    </location>
</feature>
<evidence type="ECO:0000313" key="2">
    <source>
        <dbReference type="EMBL" id="THH16204.1"/>
    </source>
</evidence>
<feature type="compositionally biased region" description="Basic and acidic residues" evidence="1">
    <location>
        <begin position="333"/>
        <end position="352"/>
    </location>
</feature>
<feature type="compositionally biased region" description="Polar residues" evidence="1">
    <location>
        <begin position="187"/>
        <end position="201"/>
    </location>
</feature>
<dbReference type="EMBL" id="SGPL01000169">
    <property type="protein sequence ID" value="THH16204.1"/>
    <property type="molecule type" value="Genomic_DNA"/>
</dbReference>
<feature type="region of interest" description="Disordered" evidence="1">
    <location>
        <begin position="330"/>
        <end position="359"/>
    </location>
</feature>
<name>A0A4S4LUM7_9AGAM</name>
<proteinExistence type="predicted"/>